<evidence type="ECO:0000259" key="10">
    <source>
        <dbReference type="PROSITE" id="PS51094"/>
    </source>
</evidence>
<dbReference type="Gene3D" id="3.40.930.10">
    <property type="entry name" value="Mannitol-specific EII, Chain A"/>
    <property type="match status" value="1"/>
</dbReference>
<evidence type="ECO:0000256" key="1">
    <source>
        <dbReference type="ARBA" id="ARBA00004651"/>
    </source>
</evidence>
<dbReference type="InterPro" id="IPR003148">
    <property type="entry name" value="RCK_N"/>
</dbReference>
<keyword evidence="2" id="KW-0813">Transport</keyword>
<feature type="transmembrane region" description="Helical" evidence="9">
    <location>
        <begin position="120"/>
        <end position="141"/>
    </location>
</feature>
<dbReference type="SUPFAM" id="SSF51735">
    <property type="entry name" value="NAD(P)-binding Rossmann-fold domains"/>
    <property type="match status" value="1"/>
</dbReference>
<evidence type="ECO:0000256" key="4">
    <source>
        <dbReference type="ARBA" id="ARBA00022475"/>
    </source>
</evidence>
<comment type="subcellular location">
    <subcellularLocation>
        <location evidence="1">Cell membrane</location>
        <topology evidence="1">Multi-pass membrane protein</topology>
    </subcellularLocation>
</comment>
<evidence type="ECO:0000256" key="2">
    <source>
        <dbReference type="ARBA" id="ARBA00022448"/>
    </source>
</evidence>
<dbReference type="GO" id="GO:0015297">
    <property type="term" value="F:antiporter activity"/>
    <property type="evidence" value="ECO:0007669"/>
    <property type="project" value="UniProtKB-KW"/>
</dbReference>
<feature type="transmembrane region" description="Helical" evidence="9">
    <location>
        <begin position="6"/>
        <end position="25"/>
    </location>
</feature>
<dbReference type="Pfam" id="PF02254">
    <property type="entry name" value="TrkA_N"/>
    <property type="match status" value="1"/>
</dbReference>
<dbReference type="GO" id="GO:0005886">
    <property type="term" value="C:plasma membrane"/>
    <property type="evidence" value="ECO:0007669"/>
    <property type="project" value="UniProtKB-SubCell"/>
</dbReference>
<dbReference type="KEGG" id="uam:UABAM_00923"/>
<dbReference type="InterPro" id="IPR036291">
    <property type="entry name" value="NAD(P)-bd_dom_sf"/>
</dbReference>
<dbReference type="InterPro" id="IPR038770">
    <property type="entry name" value="Na+/solute_symporter_sf"/>
</dbReference>
<evidence type="ECO:0000256" key="8">
    <source>
        <dbReference type="ARBA" id="ARBA00023136"/>
    </source>
</evidence>
<keyword evidence="8 9" id="KW-0472">Membrane</keyword>
<dbReference type="InterPro" id="IPR002178">
    <property type="entry name" value="PTS_EIIA_type-2_dom"/>
</dbReference>
<feature type="transmembrane region" description="Helical" evidence="9">
    <location>
        <begin position="153"/>
        <end position="171"/>
    </location>
</feature>
<dbReference type="InterPro" id="IPR016152">
    <property type="entry name" value="PTrfase/Anion_transptr"/>
</dbReference>
<evidence type="ECO:0000313" key="12">
    <source>
        <dbReference type="Proteomes" id="UP000326354"/>
    </source>
</evidence>
<dbReference type="Pfam" id="PF00999">
    <property type="entry name" value="Na_H_Exchanger"/>
    <property type="match status" value="1"/>
</dbReference>
<feature type="transmembrane region" description="Helical" evidence="9">
    <location>
        <begin position="243"/>
        <end position="259"/>
    </location>
</feature>
<evidence type="ECO:0000256" key="5">
    <source>
        <dbReference type="ARBA" id="ARBA00022692"/>
    </source>
</evidence>
<dbReference type="InterPro" id="IPR006153">
    <property type="entry name" value="Cation/H_exchanger_TM"/>
</dbReference>
<evidence type="ECO:0000313" key="11">
    <source>
        <dbReference type="EMBL" id="BBM82580.1"/>
    </source>
</evidence>
<feature type="transmembrane region" description="Helical" evidence="9">
    <location>
        <begin position="62"/>
        <end position="81"/>
    </location>
</feature>
<dbReference type="PANTHER" id="PTHR32507:SF0">
    <property type="entry name" value="NA(+)_H(+) ANTIPORTER 2-RELATED"/>
    <property type="match status" value="1"/>
</dbReference>
<feature type="transmembrane region" description="Helical" evidence="9">
    <location>
        <begin position="32"/>
        <end position="50"/>
    </location>
</feature>
<keyword evidence="6 9" id="KW-1133">Transmembrane helix</keyword>
<protein>
    <submittedName>
        <fullName evidence="11">Sodium/hydrogen antiporter</fullName>
    </submittedName>
</protein>
<dbReference type="RefSeq" id="WP_151966816.1">
    <property type="nucleotide sequence ID" value="NZ_AP019860.1"/>
</dbReference>
<dbReference type="PROSITE" id="PS51094">
    <property type="entry name" value="PTS_EIIA_TYPE_2"/>
    <property type="match status" value="1"/>
</dbReference>
<feature type="transmembrane region" description="Helical" evidence="9">
    <location>
        <begin position="271"/>
        <end position="288"/>
    </location>
</feature>
<proteinExistence type="predicted"/>
<keyword evidence="3" id="KW-0050">Antiport</keyword>
<keyword evidence="7" id="KW-0406">Ion transport</keyword>
<sequence>MEDQVVLATFASSIVLGILFIQLAHQLHISSIVILLLGGIVAGPACLGLVQPQSFSHEALKTIVALAVGLILFEGGLTLNIREYRRVSREIKGLLTVGVIITWLGCACCIRFLFPQFNWDFCFLTASLVIVTGPTVIGPILKRIHAKKNLSNILHWEGILIDPIGVFIALLCYEWMISGGDHAIPLLLKRVAVGVVFGLISGGLISFVVRKSWIESDKLNGFVLAFAIATFTLSEFVAHESGLLSVIISGFLIGYFFDKERFHQVKIYKEQLIEILIGMLFVLLAANLDISSFKNYGWQLYAVVLMLIFIVRPVNVFLSTLGSQLVLKEKLFLSWIAPRGIVAASMASLFAMRLKGDVFAQNQVQFLETFTFCVIICTVLIQGLTAKWVGRSLGVLSSQPSGWLIVGAHKAGRDIASFIHAQNIPVFLMDTNQRCIRQSRKKKLVTICENALLAQPEQYPQLYEVGHVLAITSNESLNLLICQHFKKQIPDAEFYAHSDKEQDYYNVNIAKPVWSGLPVQRIISLEDNEHKIVKRKKFAAKSDKQKRNVLICCDEGKIYPFLPENVSENCQVLQYKQEDVSVELNLQEEAVLYSDAKSLKSVLEEMLVQMLEDFPQISSESILQKLNEANQENVILFHYYDIAIYYYYHEDFETQKIGIAKLENPLLISNREAKSVFVVLSPATFLQRHLETSSDLLRFLAQKKNRKGLRNAKNQNELLQLFF</sequence>
<dbReference type="Gene3D" id="3.40.50.720">
    <property type="entry name" value="NAD(P)-binding Rossmann-like Domain"/>
    <property type="match status" value="1"/>
</dbReference>
<reference evidence="11 12" key="1">
    <citation type="submission" date="2019-08" db="EMBL/GenBank/DDBJ databases">
        <title>Complete genome sequence of Candidatus Uab amorphum.</title>
        <authorList>
            <person name="Shiratori T."/>
            <person name="Suzuki S."/>
            <person name="Kakizawa Y."/>
            <person name="Ishida K."/>
        </authorList>
    </citation>
    <scope>NUCLEOTIDE SEQUENCE [LARGE SCALE GENOMIC DNA]</scope>
    <source>
        <strain evidence="11 12">SRT547</strain>
    </source>
</reference>
<feature type="domain" description="PTS EIIA type-2" evidence="10">
    <location>
        <begin position="584"/>
        <end position="723"/>
    </location>
</feature>
<feature type="transmembrane region" description="Helical" evidence="9">
    <location>
        <begin position="300"/>
        <end position="319"/>
    </location>
</feature>
<dbReference type="Pfam" id="PF00359">
    <property type="entry name" value="PTS_EIIA_2"/>
    <property type="match status" value="1"/>
</dbReference>
<dbReference type="Gene3D" id="1.20.1530.20">
    <property type="match status" value="1"/>
</dbReference>
<dbReference type="AlphaFoldDB" id="A0A5S9IK75"/>
<keyword evidence="5 9" id="KW-0812">Transmembrane</keyword>
<dbReference type="GO" id="GO:0006813">
    <property type="term" value="P:potassium ion transport"/>
    <property type="evidence" value="ECO:0007669"/>
    <property type="project" value="InterPro"/>
</dbReference>
<name>A0A5S9IK75_UABAM</name>
<feature type="transmembrane region" description="Helical" evidence="9">
    <location>
        <begin position="364"/>
        <end position="384"/>
    </location>
</feature>
<dbReference type="PANTHER" id="PTHR32507">
    <property type="entry name" value="NA(+)/H(+) ANTIPORTER 1"/>
    <property type="match status" value="1"/>
</dbReference>
<accession>A0A5S9IK75</accession>
<feature type="transmembrane region" description="Helical" evidence="9">
    <location>
        <begin position="93"/>
        <end position="114"/>
    </location>
</feature>
<feature type="transmembrane region" description="Helical" evidence="9">
    <location>
        <begin position="191"/>
        <end position="209"/>
    </location>
</feature>
<dbReference type="OrthoDB" id="570124at2"/>
<evidence type="ECO:0000256" key="9">
    <source>
        <dbReference type="SAM" id="Phobius"/>
    </source>
</evidence>
<organism evidence="11 12">
    <name type="scientific">Uabimicrobium amorphum</name>
    <dbReference type="NCBI Taxonomy" id="2596890"/>
    <lineage>
        <taxon>Bacteria</taxon>
        <taxon>Pseudomonadati</taxon>
        <taxon>Planctomycetota</taxon>
        <taxon>Candidatus Uabimicrobiia</taxon>
        <taxon>Candidatus Uabimicrobiales</taxon>
        <taxon>Candidatus Uabimicrobiaceae</taxon>
        <taxon>Candidatus Uabimicrobium</taxon>
    </lineage>
</organism>
<keyword evidence="4" id="KW-1003">Cell membrane</keyword>
<dbReference type="Proteomes" id="UP000326354">
    <property type="component" value="Chromosome"/>
</dbReference>
<evidence type="ECO:0000256" key="7">
    <source>
        <dbReference type="ARBA" id="ARBA00023065"/>
    </source>
</evidence>
<dbReference type="EMBL" id="AP019860">
    <property type="protein sequence ID" value="BBM82580.1"/>
    <property type="molecule type" value="Genomic_DNA"/>
</dbReference>
<keyword evidence="12" id="KW-1185">Reference proteome</keyword>
<feature type="transmembrane region" description="Helical" evidence="9">
    <location>
        <begin position="331"/>
        <end position="352"/>
    </location>
</feature>
<evidence type="ECO:0000256" key="3">
    <source>
        <dbReference type="ARBA" id="ARBA00022449"/>
    </source>
</evidence>
<dbReference type="SUPFAM" id="SSF55804">
    <property type="entry name" value="Phoshotransferase/anion transport protein"/>
    <property type="match status" value="1"/>
</dbReference>
<gene>
    <name evidence="11" type="ORF">UABAM_00923</name>
</gene>
<evidence type="ECO:0000256" key="6">
    <source>
        <dbReference type="ARBA" id="ARBA00022989"/>
    </source>
</evidence>
<dbReference type="GO" id="GO:1902600">
    <property type="term" value="P:proton transmembrane transport"/>
    <property type="evidence" value="ECO:0007669"/>
    <property type="project" value="InterPro"/>
</dbReference>